<feature type="binding site" evidence="11">
    <location>
        <position position="137"/>
    </location>
    <ligand>
        <name>L-glutamate</name>
        <dbReference type="ChEBI" id="CHEBI:29985"/>
    </ligand>
</feature>
<keyword evidence="13" id="KW-0812">Transmembrane</keyword>
<comment type="catalytic activity">
    <reaction evidence="1 12">
        <text>an S-substituted glutathione + H2O = an S-substituted L-cysteinylglycine + L-glutamate</text>
        <dbReference type="Rhea" id="RHEA:59468"/>
        <dbReference type="ChEBI" id="CHEBI:15377"/>
        <dbReference type="ChEBI" id="CHEBI:29985"/>
        <dbReference type="ChEBI" id="CHEBI:90779"/>
        <dbReference type="ChEBI" id="CHEBI:143103"/>
        <dbReference type="EC" id="3.4.19.13"/>
    </reaction>
</comment>
<feature type="transmembrane region" description="Helical" evidence="13">
    <location>
        <begin position="21"/>
        <end position="44"/>
    </location>
</feature>
<dbReference type="UniPathway" id="UPA00204"/>
<dbReference type="InterPro" id="IPR000101">
    <property type="entry name" value="GGT_peptidase"/>
</dbReference>
<keyword evidence="5 12" id="KW-0808">Transferase</keyword>
<feature type="binding site" evidence="11">
    <location>
        <begin position="476"/>
        <end position="477"/>
    </location>
    <ligand>
        <name>L-glutamate</name>
        <dbReference type="ChEBI" id="CHEBI:29985"/>
    </ligand>
</feature>
<protein>
    <recommendedName>
        <fullName evidence="12">Glutathione hydrolase</fullName>
        <ecNumber evidence="12">2.3.2.2</ecNumber>
        <ecNumber evidence="12">3.4.19.13</ecNumber>
    </recommendedName>
    <alternativeName>
        <fullName evidence="12">Gamma-glutamyltransferase</fullName>
    </alternativeName>
    <alternativeName>
        <fullName evidence="12">Gamma-glutamyltranspeptidase</fullName>
    </alternativeName>
</protein>
<dbReference type="GO" id="GO:0036374">
    <property type="term" value="F:glutathione hydrolase activity"/>
    <property type="evidence" value="ECO:0007669"/>
    <property type="project" value="UniProtKB-UniRule"/>
</dbReference>
<keyword evidence="8 12" id="KW-0012">Acyltransferase</keyword>
<organism evidence="14 15">
    <name type="scientific">Glycine soja</name>
    <name type="common">Wild soybean</name>
    <dbReference type="NCBI Taxonomy" id="3848"/>
    <lineage>
        <taxon>Eukaryota</taxon>
        <taxon>Viridiplantae</taxon>
        <taxon>Streptophyta</taxon>
        <taxon>Embryophyta</taxon>
        <taxon>Tracheophyta</taxon>
        <taxon>Spermatophyta</taxon>
        <taxon>Magnoliopsida</taxon>
        <taxon>eudicotyledons</taxon>
        <taxon>Gunneridae</taxon>
        <taxon>Pentapetalae</taxon>
        <taxon>rosids</taxon>
        <taxon>fabids</taxon>
        <taxon>Fabales</taxon>
        <taxon>Fabaceae</taxon>
        <taxon>Papilionoideae</taxon>
        <taxon>50 kb inversion clade</taxon>
        <taxon>NPAAA clade</taxon>
        <taxon>indigoferoid/millettioid clade</taxon>
        <taxon>Phaseoleae</taxon>
        <taxon>Glycine</taxon>
        <taxon>Glycine subgen. Soja</taxon>
    </lineage>
</organism>
<dbReference type="PANTHER" id="PTHR11686">
    <property type="entry name" value="GAMMA GLUTAMYL TRANSPEPTIDASE"/>
    <property type="match status" value="1"/>
</dbReference>
<evidence type="ECO:0000256" key="5">
    <source>
        <dbReference type="ARBA" id="ARBA00022679"/>
    </source>
</evidence>
<evidence type="ECO:0000256" key="1">
    <source>
        <dbReference type="ARBA" id="ARBA00001049"/>
    </source>
</evidence>
<dbReference type="InterPro" id="IPR043138">
    <property type="entry name" value="GGT_lsub"/>
</dbReference>
<comment type="catalytic activity">
    <reaction evidence="2 12">
        <text>glutathione + H2O = L-cysteinylglycine + L-glutamate</text>
        <dbReference type="Rhea" id="RHEA:28807"/>
        <dbReference type="ChEBI" id="CHEBI:15377"/>
        <dbReference type="ChEBI" id="CHEBI:29985"/>
        <dbReference type="ChEBI" id="CHEBI:57925"/>
        <dbReference type="ChEBI" id="CHEBI:61694"/>
        <dbReference type="EC" id="3.4.19.13"/>
    </reaction>
</comment>
<evidence type="ECO:0000256" key="13">
    <source>
        <dbReference type="SAM" id="Phobius"/>
    </source>
</evidence>
<feature type="active site" description="Nucleophile" evidence="10">
    <location>
        <position position="406"/>
    </location>
</feature>
<keyword evidence="13" id="KW-1133">Transmembrane helix</keyword>
<dbReference type="EMBL" id="QZWG01000013">
    <property type="protein sequence ID" value="RZB73081.1"/>
    <property type="molecule type" value="Genomic_DNA"/>
</dbReference>
<feature type="binding site" evidence="11">
    <location>
        <position position="498"/>
    </location>
    <ligand>
        <name>L-glutamate</name>
        <dbReference type="ChEBI" id="CHEBI:29985"/>
    </ligand>
</feature>
<dbReference type="AlphaFoldDB" id="A0A445HHR6"/>
<dbReference type="NCBIfam" id="TIGR00066">
    <property type="entry name" value="g_glut_trans"/>
    <property type="match status" value="1"/>
</dbReference>
<dbReference type="GO" id="GO:0016756">
    <property type="term" value="F:glutathione gamma-glutamylcysteinyltransferase activity"/>
    <property type="evidence" value="ECO:0007669"/>
    <property type="project" value="UniProtKB-ARBA"/>
</dbReference>
<dbReference type="EC" id="3.4.19.13" evidence="12"/>
<dbReference type="Gramene" id="XM_028339907.1">
    <property type="protein sequence ID" value="XP_028195708.1"/>
    <property type="gene ID" value="LOC114380837"/>
</dbReference>
<proteinExistence type="inferred from homology"/>
<dbReference type="Gene3D" id="3.60.20.40">
    <property type="match status" value="1"/>
</dbReference>
<dbReference type="SUPFAM" id="SSF56235">
    <property type="entry name" value="N-terminal nucleophile aminohydrolases (Ntn hydrolases)"/>
    <property type="match status" value="1"/>
</dbReference>
<dbReference type="SMR" id="A0A445HHR6"/>
<name>A0A445HHR6_GLYSO</name>
<dbReference type="GO" id="GO:0006751">
    <property type="term" value="P:glutathione catabolic process"/>
    <property type="evidence" value="ECO:0007669"/>
    <property type="project" value="UniProtKB-UniRule"/>
</dbReference>
<dbReference type="Pfam" id="PF01019">
    <property type="entry name" value="G_glu_transpept"/>
    <property type="match status" value="1"/>
</dbReference>
<dbReference type="Proteomes" id="UP000289340">
    <property type="component" value="Chromosome 13"/>
</dbReference>
<dbReference type="FunFam" id="3.60.20.40:FF:000004">
    <property type="entry name" value="Glutathione hydrolase 1"/>
    <property type="match status" value="1"/>
</dbReference>
<dbReference type="GO" id="GO:0005886">
    <property type="term" value="C:plasma membrane"/>
    <property type="evidence" value="ECO:0007669"/>
    <property type="project" value="TreeGrafter"/>
</dbReference>
<feature type="binding site" evidence="11">
    <location>
        <begin position="424"/>
        <end position="426"/>
    </location>
    <ligand>
        <name>L-glutamate</name>
        <dbReference type="ChEBI" id="CHEBI:29985"/>
    </ligand>
</feature>
<accession>A0A445HHR6</accession>
<comment type="pathway">
    <text evidence="3 12">Sulfur metabolism; glutathione metabolism.</text>
</comment>
<reference evidence="14 15" key="1">
    <citation type="submission" date="2018-09" db="EMBL/GenBank/DDBJ databases">
        <title>A high-quality reference genome of wild soybean provides a powerful tool to mine soybean genomes.</title>
        <authorList>
            <person name="Xie M."/>
            <person name="Chung C.Y.L."/>
            <person name="Li M.-W."/>
            <person name="Wong F.-L."/>
            <person name="Chan T.-F."/>
            <person name="Lam H.-M."/>
        </authorList>
    </citation>
    <scope>NUCLEOTIDE SEQUENCE [LARGE SCALE GENOMIC DNA]</scope>
    <source>
        <strain evidence="15">cv. W05</strain>
        <tissue evidence="14">Hypocotyl of etiolated seedlings</tissue>
    </source>
</reference>
<comment type="catalytic activity">
    <reaction evidence="9 12">
        <text>an N-terminal (5-L-glutamyl)-[peptide] + an alpha-amino acid = 5-L-glutamyl amino acid + an N-terminal L-alpha-aminoacyl-[peptide]</text>
        <dbReference type="Rhea" id="RHEA:23904"/>
        <dbReference type="Rhea" id="RHEA-COMP:9780"/>
        <dbReference type="Rhea" id="RHEA-COMP:9795"/>
        <dbReference type="ChEBI" id="CHEBI:77644"/>
        <dbReference type="ChEBI" id="CHEBI:78597"/>
        <dbReference type="ChEBI" id="CHEBI:78599"/>
        <dbReference type="ChEBI" id="CHEBI:78608"/>
        <dbReference type="EC" id="2.3.2.2"/>
    </reaction>
</comment>
<evidence type="ECO:0000256" key="7">
    <source>
        <dbReference type="ARBA" id="ARBA00023180"/>
    </source>
</evidence>
<keyword evidence="15" id="KW-1185">Reference proteome</keyword>
<keyword evidence="7" id="KW-0325">Glycoprotein</keyword>
<dbReference type="InterPro" id="IPR043137">
    <property type="entry name" value="GGT_ssub_C"/>
</dbReference>
<evidence type="ECO:0000313" key="15">
    <source>
        <dbReference type="Proteomes" id="UP000289340"/>
    </source>
</evidence>
<dbReference type="PANTHER" id="PTHR11686:SF34">
    <property type="entry name" value="GLUTATHIONE HYDROLASE 1-RELATED"/>
    <property type="match status" value="1"/>
</dbReference>
<evidence type="ECO:0000313" key="14">
    <source>
        <dbReference type="EMBL" id="RZB73081.1"/>
    </source>
</evidence>
<dbReference type="PRINTS" id="PR01210">
    <property type="entry name" value="GGTRANSPTASE"/>
</dbReference>
<dbReference type="InterPro" id="IPR029055">
    <property type="entry name" value="Ntn_hydrolases_N"/>
</dbReference>
<evidence type="ECO:0000256" key="3">
    <source>
        <dbReference type="ARBA" id="ARBA00005115"/>
    </source>
</evidence>
<evidence type="ECO:0000256" key="6">
    <source>
        <dbReference type="ARBA" id="ARBA00022801"/>
    </source>
</evidence>
<comment type="similarity">
    <text evidence="4">Belongs to the gamma-glutamyltransferase family.</text>
</comment>
<evidence type="ECO:0000256" key="9">
    <source>
        <dbReference type="ARBA" id="ARBA00047417"/>
    </source>
</evidence>
<evidence type="ECO:0000256" key="8">
    <source>
        <dbReference type="ARBA" id="ARBA00023315"/>
    </source>
</evidence>
<gene>
    <name evidence="14" type="ORF">D0Y65_037028</name>
</gene>
<keyword evidence="13" id="KW-0472">Membrane</keyword>
<evidence type="ECO:0000256" key="10">
    <source>
        <dbReference type="PIRSR" id="PIRSR600101-1"/>
    </source>
</evidence>
<dbReference type="EC" id="2.3.2.2" evidence="12"/>
<evidence type="ECO:0000256" key="2">
    <source>
        <dbReference type="ARBA" id="ARBA00001089"/>
    </source>
</evidence>
<evidence type="ECO:0000256" key="12">
    <source>
        <dbReference type="RuleBase" id="RU368068"/>
    </source>
</evidence>
<dbReference type="FunFam" id="1.10.246.130:FF:000001">
    <property type="entry name" value="Gamma-glutamyltransferase 5 isoform 1"/>
    <property type="match status" value="1"/>
</dbReference>
<keyword evidence="6 12" id="KW-0378">Hydrolase</keyword>
<evidence type="ECO:0000256" key="4">
    <source>
        <dbReference type="ARBA" id="ARBA00009381"/>
    </source>
</evidence>
<evidence type="ECO:0000256" key="11">
    <source>
        <dbReference type="PIRSR" id="PIRSR600101-2"/>
    </source>
</evidence>
<dbReference type="Gene3D" id="1.10.246.130">
    <property type="match status" value="1"/>
</dbReference>
<dbReference type="GO" id="GO:0103068">
    <property type="term" value="F:leukotriene C4 gamma-glutamyl transferase activity"/>
    <property type="evidence" value="ECO:0007669"/>
    <property type="project" value="UniProtKB-EC"/>
</dbReference>
<comment type="function">
    <text evidence="12">Cleaves the gamma-glutamyl peptide bond of glutathione and glutathione conjugates.</text>
</comment>
<comment type="caution">
    <text evidence="14">The sequence shown here is derived from an EMBL/GenBank/DDBJ whole genome shotgun (WGS) entry which is preliminary data.</text>
</comment>
<sequence length="613" mass="65669">MSRLHKSTTGQQQQFHSLHQILSPYMSSVVVSVLLWHAIAVLLLSNLASAEGIEATNGGTKHRGEVIYAHNGAVATDDGRCSRIGKDVLREGGHAVDAAVASALCLGVVSPASSGLGGGAFMLLRLNNGVAKAFDMRETAPALSCKDMYAGNTTLKAKGGLSVAVPGELAGLHEAWKQHGKLPWKRLVKPAEFLARRGFKVSPYLHMQMEASESDILEDKGLRSIFAPNGKLLNIGDICYNNKLAETLRTISESGPQAFYDGLIGLNLVKDVQNAGGILSMKDLKSYTVKQKEPISNDVLGLTLLGMPPPSGGHPMMLLLNILDQYKLPSGLSGALGFHREIEALKHVFAVRMNLGDPDFVNITGVLSDMLSHSFAKVLKNDINDNKTFGPSHYGSRWNPINDHGTSHLSIIDPERNAISMTSTVNSYFGSKILSPSTGIVLNNEMDDFSIPRNVTKDVPPPAPANFIKPGKRPLSSMSPTIVLKDGKLKAVVGASGGGFIIGGTAEVLLNHFVKGLNPFSSVTAPRVYHQLLPNVVNYENWTTVFGDHFEVPADIRKALKSKGHVLKGLAGGTICQFIVLDTIVPSKQNKGIENETLVAVSDPRKGGFPAGF</sequence>
<feature type="binding site" evidence="11">
    <location>
        <position position="448"/>
    </location>
    <ligand>
        <name>L-glutamate</name>
        <dbReference type="ChEBI" id="CHEBI:29985"/>
    </ligand>
</feature>